<dbReference type="InterPro" id="IPR000269">
    <property type="entry name" value="Cu_amine_oxidase"/>
</dbReference>
<evidence type="ECO:0000259" key="10">
    <source>
        <dbReference type="Pfam" id="PF01179"/>
    </source>
</evidence>
<accession>A0A1M7KJU8</accession>
<evidence type="ECO:0000256" key="8">
    <source>
        <dbReference type="RuleBase" id="RU000672"/>
    </source>
</evidence>
<dbReference type="InterPro" id="IPR015800">
    <property type="entry name" value="Cu_amine_oxidase_N2"/>
</dbReference>
<evidence type="ECO:0000259" key="12">
    <source>
        <dbReference type="Pfam" id="PF02728"/>
    </source>
</evidence>
<evidence type="ECO:0000256" key="2">
    <source>
        <dbReference type="ARBA" id="ARBA00022723"/>
    </source>
</evidence>
<protein>
    <recommendedName>
        <fullName evidence="8">Amine oxidase</fullName>
        <ecNumber evidence="8">1.4.3.-</ecNumber>
    </recommendedName>
</protein>
<evidence type="ECO:0000256" key="4">
    <source>
        <dbReference type="ARBA" id="ARBA00023002"/>
    </source>
</evidence>
<dbReference type="GO" id="GO:0048038">
    <property type="term" value="F:quinone binding"/>
    <property type="evidence" value="ECO:0007669"/>
    <property type="project" value="InterPro"/>
</dbReference>
<dbReference type="Pfam" id="PF01179">
    <property type="entry name" value="Cu_amine_oxid"/>
    <property type="match status" value="1"/>
</dbReference>
<dbReference type="Gene3D" id="2.70.98.20">
    <property type="entry name" value="Copper amine oxidase, catalytic domain"/>
    <property type="match status" value="1"/>
</dbReference>
<evidence type="ECO:0000256" key="7">
    <source>
        <dbReference type="PIRSR" id="PIRSR600269-51"/>
    </source>
</evidence>
<dbReference type="OrthoDB" id="9772590at2"/>
<dbReference type="PROSITE" id="PS01165">
    <property type="entry name" value="COPPER_AMINE_OXID_2"/>
    <property type="match status" value="1"/>
</dbReference>
<sequence>MNASAVGVRYLLAVLLWLPAFAVAAQEARPVHPLDALTATELHQVKEILAAAGKLGPKARFHTVDLDEPDKAIVAAWRPGMALPRRALAVVSEAGSVHEAAVDLAAGSVTGWQAVSGEPALLFEELNGTAGLALADPRMVQGLAKRGFAPNQVFCLPLTAGNFGNKEDQGRRLIKMPCVGKPTGSNYWARPIEGLFATIDLKTKKVLDVTDSGVVPVSGDTGGYKEAEIAAYGALRPESKPASVAQPGGDNIAIEDGRIVWDMWRFHLRADKRPGPVLSMVEARDGARWRSVAYQMHLSEVFVPYMDSDEAWYFRTYMDSGEYGFGNSLSPLRKGIDCPAYARFFPVTMPQDDGEPIQTPDAICVFERAIGDPAWRHFEIFEQGRTMVPAEGRPASELVVRSASEVGNYDYLIDYVFHQDGSIRVAVGATGLDAVKGVTSQSMKDAAAADETRQGTLIAPGLVAPFHSHYFNFRLDLDVDGAANDFMRERLVQKSLPKGSPRRSMYTVAHEMPAREKEARTRIESASPALYHFANNNVESALGHHPGYMLMPEGSYVHPLLAADDPPVKRNDYLHYQLSVTPYSPSERYAGGRYAMMSDGKDTLGAWTARDRPISNRDIVAWYTVGFHHITRMEDWPVMPTHWFGFTLMPHNFFASNPAMTIRDPK</sequence>
<feature type="active site" description="Proton acceptor" evidence="6">
    <location>
        <position position="319"/>
    </location>
</feature>
<evidence type="ECO:0000256" key="3">
    <source>
        <dbReference type="ARBA" id="ARBA00022772"/>
    </source>
</evidence>
<feature type="active site" description="Schiff-base intermediate with substrate; via topaquinone" evidence="6">
    <location>
        <position position="409"/>
    </location>
</feature>
<dbReference type="RefSeq" id="WP_079587416.1">
    <property type="nucleotide sequence ID" value="NZ_FNTI01000001.1"/>
</dbReference>
<comment type="similarity">
    <text evidence="1 8">Belongs to the copper/topaquinone oxidase family.</text>
</comment>
<dbReference type="Gene3D" id="3.10.450.40">
    <property type="match status" value="2"/>
</dbReference>
<feature type="domain" description="Copper amine oxidase catalytic" evidence="10">
    <location>
        <begin position="243"/>
        <end position="660"/>
    </location>
</feature>
<reference evidence="13 14" key="1">
    <citation type="submission" date="2016-10" db="EMBL/GenBank/DDBJ databases">
        <authorList>
            <person name="de Groot N.N."/>
        </authorList>
    </citation>
    <scope>NUCLEOTIDE SEQUENCE [LARGE SCALE GENOMIC DNA]</scope>
    <source>
        <strain evidence="13 14">GAS522</strain>
    </source>
</reference>
<evidence type="ECO:0000256" key="1">
    <source>
        <dbReference type="ARBA" id="ARBA00007983"/>
    </source>
</evidence>
<dbReference type="Proteomes" id="UP000183208">
    <property type="component" value="Unassembled WGS sequence"/>
</dbReference>
<keyword evidence="2 8" id="KW-0479">Metal-binding</keyword>
<evidence type="ECO:0000313" key="13">
    <source>
        <dbReference type="EMBL" id="SEB96783.1"/>
    </source>
</evidence>
<evidence type="ECO:0000259" key="11">
    <source>
        <dbReference type="Pfam" id="PF02727"/>
    </source>
</evidence>
<evidence type="ECO:0000313" key="14">
    <source>
        <dbReference type="Proteomes" id="UP000183208"/>
    </source>
</evidence>
<dbReference type="InterPro" id="IPR036460">
    <property type="entry name" value="Cu_amine_oxidase_C_sf"/>
</dbReference>
<proteinExistence type="inferred from homology"/>
<evidence type="ECO:0000256" key="5">
    <source>
        <dbReference type="ARBA" id="ARBA00023008"/>
    </source>
</evidence>
<dbReference type="InterPro" id="IPR016182">
    <property type="entry name" value="Cu_amine_oxidase_N-reg"/>
</dbReference>
<dbReference type="AlphaFoldDB" id="A0A1M7KJU8"/>
<evidence type="ECO:0000256" key="6">
    <source>
        <dbReference type="PIRSR" id="PIRSR600269-50"/>
    </source>
</evidence>
<dbReference type="SUPFAM" id="SSF49998">
    <property type="entry name" value="Amine oxidase catalytic domain"/>
    <property type="match status" value="1"/>
</dbReference>
<feature type="chain" id="PRO_5030032078" description="Amine oxidase" evidence="9">
    <location>
        <begin position="25"/>
        <end position="666"/>
    </location>
</feature>
<evidence type="ECO:0000256" key="9">
    <source>
        <dbReference type="SAM" id="SignalP"/>
    </source>
</evidence>
<dbReference type="GO" id="GO:0008131">
    <property type="term" value="F:primary methylamine oxidase activity"/>
    <property type="evidence" value="ECO:0007669"/>
    <property type="project" value="InterPro"/>
</dbReference>
<dbReference type="EC" id="1.4.3.-" evidence="8"/>
<keyword evidence="5 8" id="KW-0186">Copper</keyword>
<feature type="signal peptide" evidence="9">
    <location>
        <begin position="1"/>
        <end position="24"/>
    </location>
</feature>
<dbReference type="PANTHER" id="PTHR10638:SF41">
    <property type="entry name" value="AMINE OXIDASE"/>
    <property type="match status" value="1"/>
</dbReference>
<keyword evidence="3 6" id="KW-0801">TPQ</keyword>
<dbReference type="InterPro" id="IPR049947">
    <property type="entry name" value="Cu_Am_Ox_Cu-bd"/>
</dbReference>
<feature type="domain" description="Copper amine oxidase N3-terminal" evidence="12">
    <location>
        <begin position="119"/>
        <end position="215"/>
    </location>
</feature>
<dbReference type="InterPro" id="IPR015802">
    <property type="entry name" value="Cu_amine_oxidase_N3"/>
</dbReference>
<dbReference type="PANTHER" id="PTHR10638">
    <property type="entry name" value="COPPER AMINE OXIDASE"/>
    <property type="match status" value="1"/>
</dbReference>
<keyword evidence="4 8" id="KW-0560">Oxidoreductase</keyword>
<organism evidence="13 14">
    <name type="scientific">Bradyrhizobium lablabi</name>
    <dbReference type="NCBI Taxonomy" id="722472"/>
    <lineage>
        <taxon>Bacteria</taxon>
        <taxon>Pseudomonadati</taxon>
        <taxon>Pseudomonadota</taxon>
        <taxon>Alphaproteobacteria</taxon>
        <taxon>Hyphomicrobiales</taxon>
        <taxon>Nitrobacteraceae</taxon>
        <taxon>Bradyrhizobium</taxon>
    </lineage>
</organism>
<comment type="cofactor">
    <cofactor evidence="8">
        <name>Cu cation</name>
        <dbReference type="ChEBI" id="CHEBI:23378"/>
    </cofactor>
    <text evidence="8">Contains 1 topaquinone per subunit.</text>
</comment>
<dbReference type="Pfam" id="PF02728">
    <property type="entry name" value="Cu_amine_oxidN3"/>
    <property type="match status" value="1"/>
</dbReference>
<gene>
    <name evidence="13" type="ORF">SAMN05444171_0344</name>
</gene>
<dbReference type="Pfam" id="PF02727">
    <property type="entry name" value="Cu_amine_oxidN2"/>
    <property type="match status" value="1"/>
</dbReference>
<name>A0A1M7KJU8_9BRAD</name>
<dbReference type="EMBL" id="FNTI01000001">
    <property type="protein sequence ID" value="SEB96783.1"/>
    <property type="molecule type" value="Genomic_DNA"/>
</dbReference>
<comment type="PTM">
    <text evidence="7 8">Topaquinone (TPQ) is generated by copper-dependent autoxidation of a specific tyrosyl residue.</text>
</comment>
<feature type="domain" description="Copper amine oxidase N2-terminal" evidence="11">
    <location>
        <begin position="32"/>
        <end position="114"/>
    </location>
</feature>
<feature type="modified residue" description="2',4',5'-topaquinone" evidence="7">
    <location>
        <position position="409"/>
    </location>
</feature>
<keyword evidence="9" id="KW-0732">Signal</keyword>
<dbReference type="GO" id="GO:0005507">
    <property type="term" value="F:copper ion binding"/>
    <property type="evidence" value="ECO:0007669"/>
    <property type="project" value="InterPro"/>
</dbReference>
<dbReference type="SUPFAM" id="SSF54416">
    <property type="entry name" value="Amine oxidase N-terminal region"/>
    <property type="match status" value="2"/>
</dbReference>
<dbReference type="InterPro" id="IPR015798">
    <property type="entry name" value="Cu_amine_oxidase_C"/>
</dbReference>
<dbReference type="GO" id="GO:0009308">
    <property type="term" value="P:amine metabolic process"/>
    <property type="evidence" value="ECO:0007669"/>
    <property type="project" value="UniProtKB-UniRule"/>
</dbReference>